<dbReference type="OrthoDB" id="5836340at2759"/>
<organism evidence="2 3">
    <name type="scientific">Acanthocheilonema viteae</name>
    <name type="common">Filarial nematode worm</name>
    <name type="synonym">Dipetalonema viteae</name>
    <dbReference type="NCBI Taxonomy" id="6277"/>
    <lineage>
        <taxon>Eukaryota</taxon>
        <taxon>Metazoa</taxon>
        <taxon>Ecdysozoa</taxon>
        <taxon>Nematoda</taxon>
        <taxon>Chromadorea</taxon>
        <taxon>Rhabditida</taxon>
        <taxon>Spirurina</taxon>
        <taxon>Spiruromorpha</taxon>
        <taxon>Filarioidea</taxon>
        <taxon>Onchocercidae</taxon>
        <taxon>Acanthocheilonema</taxon>
    </lineage>
</organism>
<proteinExistence type="predicted"/>
<dbReference type="Proteomes" id="UP000276991">
    <property type="component" value="Unassembled WGS sequence"/>
</dbReference>
<dbReference type="EMBL" id="UPTC01000441">
    <property type="protein sequence ID" value="VBB28632.1"/>
    <property type="molecule type" value="Genomic_DNA"/>
</dbReference>
<feature type="coiled-coil region" evidence="1">
    <location>
        <begin position="159"/>
        <end position="186"/>
    </location>
</feature>
<dbReference type="AlphaFoldDB" id="A0A498S5H0"/>
<evidence type="ECO:0000256" key="1">
    <source>
        <dbReference type="SAM" id="Coils"/>
    </source>
</evidence>
<reference evidence="2 3" key="1">
    <citation type="submission" date="2018-08" db="EMBL/GenBank/DDBJ databases">
        <authorList>
            <person name="Laetsch R D."/>
            <person name="Stevens L."/>
            <person name="Kumar S."/>
            <person name="Blaxter L. M."/>
        </authorList>
    </citation>
    <scope>NUCLEOTIDE SEQUENCE [LARGE SCALE GENOMIC DNA]</scope>
</reference>
<evidence type="ECO:0000313" key="2">
    <source>
        <dbReference type="EMBL" id="VBB28632.1"/>
    </source>
</evidence>
<keyword evidence="3" id="KW-1185">Reference proteome</keyword>
<accession>A0A498S5H0</accession>
<evidence type="ECO:0000313" key="3">
    <source>
        <dbReference type="Proteomes" id="UP000276991"/>
    </source>
</evidence>
<gene>
    <name evidence="2" type="ORF">NAV_LOCUS3462</name>
</gene>
<protein>
    <submittedName>
        <fullName evidence="2">Uncharacterized protein</fullName>
    </submittedName>
</protein>
<sequence>MNRKVSSGNNDLNSFQPISSHLKEQILNPLTASIDGLTGSLECHESDPESNPELQFLKDSLVVVKPLMSSKTTEKPSSTSNIRIGKEVVFTASDLNLITGNHHMERPIPRKHRSFLDGSNQFTTGCNAFSPLTIQTSEMITGKRNNESICNTTETDNEIIELRAQIDSLYSKLNEIQRKCDQNSQEHKKSMLKNNNNINDTNNDSYGYLKIANENAKSISCVPNENPQIYQFITNSNGRISLEEKKLEQSGELCDIWEKKDQFDNTELITPRNCQEKTLNEMKADEEIVLVECSEETAEEQLKNDDQNSIDNHLDKCNSVTATETNRNCQLQSFDDRRLEQKEDKLKDQYSNSASYKLETKDTIIAVKRIKEYWDATCLSPSQIKLTKENLDCINLQHQHEKNKPCFPPANHPIQSSTSIIGFQQPRIAFQPPVRFAPMLCFPNIPTSAENHPYFPPSYNPFSQSEPVQFLSPNQLPKQFIPTMTTPMQAFQQRPNPLLNVQFSNPINATTNCSTINSLPQNSYSTKRKLPFKNGVLPAAKKKLMNSKSRNASAQTIPSMNGLVNVPNSISFDHLTKEQSIATIKNPFCSMQLPTCQQMMNMKEQSIPMANLETLPRNSELQQIANTCNAVTMPQPAMMNNYNCFI</sequence>
<keyword evidence="1" id="KW-0175">Coiled coil</keyword>
<name>A0A498S5H0_ACAVI</name>